<proteinExistence type="inferred from homology"/>
<evidence type="ECO:0000256" key="3">
    <source>
        <dbReference type="ARBA" id="ARBA00022679"/>
    </source>
</evidence>
<dbReference type="FunFam" id="3.40.50.2000:FF:000060">
    <property type="entry name" value="Glycosyltransferase"/>
    <property type="match status" value="1"/>
</dbReference>
<reference evidence="5" key="2">
    <citation type="submission" date="2017-02" db="EMBL/GenBank/DDBJ databases">
        <title>Sunflower complete genome.</title>
        <authorList>
            <person name="Langlade N."/>
            <person name="Munos S."/>
        </authorList>
    </citation>
    <scope>NUCLEOTIDE SEQUENCE [LARGE SCALE GENOMIC DNA]</scope>
    <source>
        <tissue evidence="5">Leaves</tissue>
    </source>
</reference>
<keyword evidence="6" id="KW-1185">Reference proteome</keyword>
<dbReference type="Proteomes" id="UP000215914">
    <property type="component" value="Chromosome 5"/>
</dbReference>
<name>A0A251UUC5_HELAN</name>
<dbReference type="Pfam" id="PF00201">
    <property type="entry name" value="UDPGT"/>
    <property type="match status" value="1"/>
</dbReference>
<dbReference type="CDD" id="cd03784">
    <property type="entry name" value="GT1_Gtf-like"/>
    <property type="match status" value="1"/>
</dbReference>
<dbReference type="GO" id="GO:0035251">
    <property type="term" value="F:UDP-glucosyltransferase activity"/>
    <property type="evidence" value="ECO:0000318"/>
    <property type="project" value="GO_Central"/>
</dbReference>
<dbReference type="GO" id="GO:0016138">
    <property type="term" value="P:glycoside biosynthetic process"/>
    <property type="evidence" value="ECO:0007669"/>
    <property type="project" value="UniProtKB-ARBA"/>
</dbReference>
<keyword evidence="3 5" id="KW-0808">Transferase</keyword>
<dbReference type="OrthoDB" id="5835829at2759"/>
<dbReference type="AlphaFoldDB" id="A0A251UUC5"/>
<gene>
    <name evidence="5" type="ORF">HannXRQ_Chr05g0157901</name>
    <name evidence="4" type="ORF">HanXRQr2_Chr05g0232611</name>
</gene>
<evidence type="ECO:0000313" key="6">
    <source>
        <dbReference type="Proteomes" id="UP000215914"/>
    </source>
</evidence>
<dbReference type="EMBL" id="CM007894">
    <property type="protein sequence ID" value="OTG26372.1"/>
    <property type="molecule type" value="Genomic_DNA"/>
</dbReference>
<dbReference type="SUPFAM" id="SSF53756">
    <property type="entry name" value="UDP-Glycosyltransferase/glycogen phosphorylase"/>
    <property type="match status" value="1"/>
</dbReference>
<dbReference type="Gramene" id="mRNA:HanXRQr2_Chr05g0232611">
    <property type="protein sequence ID" value="CDS:HanXRQr2_Chr05g0232611.1"/>
    <property type="gene ID" value="HanXRQr2_Chr05g0232611"/>
</dbReference>
<keyword evidence="2" id="KW-0328">Glycosyltransferase</keyword>
<sequence>MSHSTHILVYPFAPSGHFIPLLDLTRLLLSRGLTITIVVSTTNLPLLDPLVSSHPSSFHKLLMPDPDHTPFPHPLIAKVIATQQLFDPIVKWFKSHPSPPVAIISDFLLGWTNDLASHLGIRHVVFSPSGALGYSIFNMLWRDALEINALHGDNGDESYMLSFPEIPYSPELPWWQLSPMWRSYNKGEPGFECFRKGILDNMTCWGIVYNTFEGLEGDYIDYLKRQVGHDRVWAVGPLLPDDHGPMSSTARGGSSAVPPDDLLMWLDQKRDDSVVYICFGSLVALSEEEMKALTDALKLSNVDFILCVHESGSSLIPSGFEQQVGGRGFIVIGWAPQLAILQHRAVGSFVTHCGWNSTLEGVTSGVTMLTWPMGADQFANAMLLVDRLGVGKRVCESGPESVPNPVELARLLDESLNVDRPERVKIKELSRAAIKAIKEGTSVTNLNTFVKLLYEL</sequence>
<dbReference type="InParanoid" id="A0A251UUC5"/>
<dbReference type="Gene3D" id="3.40.50.2000">
    <property type="entry name" value="Glycogen Phosphorylase B"/>
    <property type="match status" value="2"/>
</dbReference>
<dbReference type="EMBL" id="MNCJ02000320">
    <property type="protein sequence ID" value="KAF5807347.1"/>
    <property type="molecule type" value="Genomic_DNA"/>
</dbReference>
<evidence type="ECO:0000256" key="2">
    <source>
        <dbReference type="ARBA" id="ARBA00022676"/>
    </source>
</evidence>
<reference evidence="4" key="3">
    <citation type="submission" date="2020-06" db="EMBL/GenBank/DDBJ databases">
        <title>Helianthus annuus Genome sequencing and assembly Release 2.</title>
        <authorList>
            <person name="Gouzy J."/>
            <person name="Langlade N."/>
            <person name="Munos S."/>
        </authorList>
    </citation>
    <scope>NUCLEOTIDE SEQUENCE</scope>
    <source>
        <tissue evidence="4">Leaves</tissue>
    </source>
</reference>
<evidence type="ECO:0000256" key="1">
    <source>
        <dbReference type="ARBA" id="ARBA00009995"/>
    </source>
</evidence>
<dbReference type="PANTHER" id="PTHR48047:SF118">
    <property type="entry name" value="HEXOSYLTRANSFERASE-RELATED"/>
    <property type="match status" value="1"/>
</dbReference>
<comment type="similarity">
    <text evidence="1">Belongs to the UDP-glycosyltransferase family.</text>
</comment>
<protein>
    <submittedName>
        <fullName evidence="5">Putative UDP-Glycosyltransferase superfamily protein</fullName>
    </submittedName>
    <submittedName>
        <fullName evidence="4">UDP-glucuronosyl/UDP-glucosyltransferase</fullName>
    </submittedName>
</protein>
<evidence type="ECO:0000313" key="4">
    <source>
        <dbReference type="EMBL" id="KAF5807347.1"/>
    </source>
</evidence>
<dbReference type="PANTHER" id="PTHR48047">
    <property type="entry name" value="GLYCOSYLTRANSFERASE"/>
    <property type="match status" value="1"/>
</dbReference>
<reference evidence="4 6" key="1">
    <citation type="journal article" date="2017" name="Nature">
        <title>The sunflower genome provides insights into oil metabolism, flowering and Asterid evolution.</title>
        <authorList>
            <person name="Badouin H."/>
            <person name="Gouzy J."/>
            <person name="Grassa C.J."/>
            <person name="Murat F."/>
            <person name="Staton S.E."/>
            <person name="Cottret L."/>
            <person name="Lelandais-Briere C."/>
            <person name="Owens G.L."/>
            <person name="Carrere S."/>
            <person name="Mayjonade B."/>
            <person name="Legrand L."/>
            <person name="Gill N."/>
            <person name="Kane N.C."/>
            <person name="Bowers J.E."/>
            <person name="Hubner S."/>
            <person name="Bellec A."/>
            <person name="Berard A."/>
            <person name="Berges H."/>
            <person name="Blanchet N."/>
            <person name="Boniface M.C."/>
            <person name="Brunel D."/>
            <person name="Catrice O."/>
            <person name="Chaidir N."/>
            <person name="Claudel C."/>
            <person name="Donnadieu C."/>
            <person name="Faraut T."/>
            <person name="Fievet G."/>
            <person name="Helmstetter N."/>
            <person name="King M."/>
            <person name="Knapp S.J."/>
            <person name="Lai Z."/>
            <person name="Le Paslier M.C."/>
            <person name="Lippi Y."/>
            <person name="Lorenzon L."/>
            <person name="Mandel J.R."/>
            <person name="Marage G."/>
            <person name="Marchand G."/>
            <person name="Marquand E."/>
            <person name="Bret-Mestries E."/>
            <person name="Morien E."/>
            <person name="Nambeesan S."/>
            <person name="Nguyen T."/>
            <person name="Pegot-Espagnet P."/>
            <person name="Pouilly N."/>
            <person name="Raftis F."/>
            <person name="Sallet E."/>
            <person name="Schiex T."/>
            <person name="Thomas J."/>
            <person name="Vandecasteele C."/>
            <person name="Vares D."/>
            <person name="Vear F."/>
            <person name="Vautrin S."/>
            <person name="Crespi M."/>
            <person name="Mangin B."/>
            <person name="Burke J.M."/>
            <person name="Salse J."/>
            <person name="Munos S."/>
            <person name="Vincourt P."/>
            <person name="Rieseberg L.H."/>
            <person name="Langlade N.B."/>
        </authorList>
    </citation>
    <scope>NUCLEOTIDE SEQUENCE [LARGE SCALE GENOMIC DNA]</scope>
    <source>
        <strain evidence="6">cv. SF193</strain>
        <tissue evidence="4">Leaves</tissue>
    </source>
</reference>
<evidence type="ECO:0000313" key="5">
    <source>
        <dbReference type="EMBL" id="OTG26372.1"/>
    </source>
</evidence>
<organism evidence="5 6">
    <name type="scientific">Helianthus annuus</name>
    <name type="common">Common sunflower</name>
    <dbReference type="NCBI Taxonomy" id="4232"/>
    <lineage>
        <taxon>Eukaryota</taxon>
        <taxon>Viridiplantae</taxon>
        <taxon>Streptophyta</taxon>
        <taxon>Embryophyta</taxon>
        <taxon>Tracheophyta</taxon>
        <taxon>Spermatophyta</taxon>
        <taxon>Magnoliopsida</taxon>
        <taxon>eudicotyledons</taxon>
        <taxon>Gunneridae</taxon>
        <taxon>Pentapetalae</taxon>
        <taxon>asterids</taxon>
        <taxon>campanulids</taxon>
        <taxon>Asterales</taxon>
        <taxon>Asteraceae</taxon>
        <taxon>Asteroideae</taxon>
        <taxon>Heliantheae alliance</taxon>
        <taxon>Heliantheae</taxon>
        <taxon>Helianthus</taxon>
    </lineage>
</organism>
<dbReference type="OMA" id="IMSHDRV"/>
<accession>A0A251UUC5</accession>
<dbReference type="InterPro" id="IPR002213">
    <property type="entry name" value="UDP_glucos_trans"/>
</dbReference>